<dbReference type="KEGG" id="msea:METESE_14480"/>
<keyword evidence="5" id="KW-0460">Magnesium</keyword>
<protein>
    <recommendedName>
        <fullName evidence="5">5-formyltetrahydrofolate cyclo-ligase</fullName>
        <ecNumber evidence="5">6.3.3.2</ecNumber>
    </recommendedName>
</protein>
<feature type="binding site" evidence="4">
    <location>
        <position position="56"/>
    </location>
    <ligand>
        <name>substrate</name>
    </ligand>
</feature>
<accession>A0AA48KCX5</accession>
<dbReference type="PIRSF" id="PIRSF006806">
    <property type="entry name" value="FTHF_cligase"/>
    <property type="match status" value="1"/>
</dbReference>
<evidence type="ECO:0000313" key="7">
    <source>
        <dbReference type="Proteomes" id="UP001228113"/>
    </source>
</evidence>
<keyword evidence="5" id="KW-0479">Metal-binding</keyword>
<dbReference type="InterPro" id="IPR037171">
    <property type="entry name" value="NagB/RpiA_transferase-like"/>
</dbReference>
<dbReference type="EMBL" id="AP027081">
    <property type="protein sequence ID" value="BDU76490.1"/>
    <property type="molecule type" value="Genomic_DNA"/>
</dbReference>
<dbReference type="AlphaFoldDB" id="A0AA48KCX5"/>
<feature type="binding site" evidence="4">
    <location>
        <begin position="125"/>
        <end position="133"/>
    </location>
    <ligand>
        <name>ATP</name>
        <dbReference type="ChEBI" id="CHEBI:30616"/>
    </ligand>
</feature>
<dbReference type="Proteomes" id="UP001228113">
    <property type="component" value="Chromosome"/>
</dbReference>
<keyword evidence="3 4" id="KW-0067">ATP-binding</keyword>
<dbReference type="EC" id="6.3.3.2" evidence="5"/>
<dbReference type="SUPFAM" id="SSF100950">
    <property type="entry name" value="NagB/RpiA/CoA transferase-like"/>
    <property type="match status" value="1"/>
</dbReference>
<dbReference type="Pfam" id="PF01812">
    <property type="entry name" value="5-FTHF_cyc-lig"/>
    <property type="match status" value="1"/>
</dbReference>
<dbReference type="Gene3D" id="3.40.50.10420">
    <property type="entry name" value="NagB/RpiA/CoA transferase-like"/>
    <property type="match status" value="1"/>
</dbReference>
<evidence type="ECO:0000313" key="6">
    <source>
        <dbReference type="EMBL" id="BDU76490.1"/>
    </source>
</evidence>
<dbReference type="PANTHER" id="PTHR23407:SF1">
    <property type="entry name" value="5-FORMYLTETRAHYDROFOLATE CYCLO-LIGASE"/>
    <property type="match status" value="1"/>
</dbReference>
<dbReference type="PANTHER" id="PTHR23407">
    <property type="entry name" value="ATPASE INHIBITOR/5-FORMYLTETRAHYDROFOLATE CYCLO-LIGASE"/>
    <property type="match status" value="1"/>
</dbReference>
<gene>
    <name evidence="6" type="ORF">METESE_14480</name>
</gene>
<keyword evidence="2 4" id="KW-0547">Nucleotide-binding</keyword>
<evidence type="ECO:0000256" key="4">
    <source>
        <dbReference type="PIRSR" id="PIRSR006806-1"/>
    </source>
</evidence>
<evidence type="ECO:0000256" key="2">
    <source>
        <dbReference type="ARBA" id="ARBA00022741"/>
    </source>
</evidence>
<dbReference type="GO" id="GO:0009396">
    <property type="term" value="P:folic acid-containing compound biosynthetic process"/>
    <property type="evidence" value="ECO:0007669"/>
    <property type="project" value="TreeGrafter"/>
</dbReference>
<name>A0AA48KCX5_9BACT</name>
<dbReference type="RefSeq" id="WP_243335415.1">
    <property type="nucleotide sequence ID" value="NZ_AP027081.1"/>
</dbReference>
<proteinExistence type="inferred from homology"/>
<dbReference type="GO" id="GO:0035999">
    <property type="term" value="P:tetrahydrofolate interconversion"/>
    <property type="evidence" value="ECO:0007669"/>
    <property type="project" value="TreeGrafter"/>
</dbReference>
<feature type="binding site" evidence="4">
    <location>
        <begin position="5"/>
        <end position="9"/>
    </location>
    <ligand>
        <name>ATP</name>
        <dbReference type="ChEBI" id="CHEBI:30616"/>
    </ligand>
</feature>
<sequence>MPDPKAALRRHFRDLRDAQAPELRAAWSEAACGHIAAFARARGLRTAAAFWPLGSEIDLRPLAEAGLDLLFPRVVSRRPPVLAWGAPPMGAGPWGLQEPLDAPHALPPADLVLVPGLAFDAAGRRLGYGGGFYDAFLAALPPGTLTLGAGFALQRCDALPPDPWDGLLGGFADERGIAWRTPPAP</sequence>
<evidence type="ECO:0000256" key="1">
    <source>
        <dbReference type="ARBA" id="ARBA00010638"/>
    </source>
</evidence>
<dbReference type="InterPro" id="IPR024185">
    <property type="entry name" value="FTHF_cligase-like_sf"/>
</dbReference>
<organism evidence="6 7">
    <name type="scientific">Mesoterricola sediminis</name>
    <dbReference type="NCBI Taxonomy" id="2927980"/>
    <lineage>
        <taxon>Bacteria</taxon>
        <taxon>Pseudomonadati</taxon>
        <taxon>Acidobacteriota</taxon>
        <taxon>Holophagae</taxon>
        <taxon>Holophagales</taxon>
        <taxon>Holophagaceae</taxon>
        <taxon>Mesoterricola</taxon>
    </lineage>
</organism>
<reference evidence="6" key="1">
    <citation type="journal article" date="2023" name="Int. J. Syst. Evol. Microbiol.">
        <title>Mesoterricola silvestris gen. nov., sp. nov., Mesoterricola sediminis sp. nov., Geothrix oryzae sp. nov., Geothrix edaphica sp. nov., Geothrix rubra sp. nov., and Geothrix limicola sp. nov., six novel members of Acidobacteriota isolated from soils.</title>
        <authorList>
            <person name="Itoh H."/>
            <person name="Sugisawa Y."/>
            <person name="Mise K."/>
            <person name="Xu Z."/>
            <person name="Kuniyasu M."/>
            <person name="Ushijima N."/>
            <person name="Kawano K."/>
            <person name="Kobayashi E."/>
            <person name="Shiratori Y."/>
            <person name="Masuda Y."/>
            <person name="Senoo K."/>
        </authorList>
    </citation>
    <scope>NUCLEOTIDE SEQUENCE</scope>
    <source>
        <strain evidence="6">W786</strain>
    </source>
</reference>
<dbReference type="NCBIfam" id="TIGR02727">
    <property type="entry name" value="MTHFS_bact"/>
    <property type="match status" value="1"/>
</dbReference>
<evidence type="ECO:0000256" key="5">
    <source>
        <dbReference type="RuleBase" id="RU361279"/>
    </source>
</evidence>
<comment type="catalytic activity">
    <reaction evidence="5">
        <text>(6S)-5-formyl-5,6,7,8-tetrahydrofolate + ATP = (6R)-5,10-methenyltetrahydrofolate + ADP + phosphate</text>
        <dbReference type="Rhea" id="RHEA:10488"/>
        <dbReference type="ChEBI" id="CHEBI:30616"/>
        <dbReference type="ChEBI" id="CHEBI:43474"/>
        <dbReference type="ChEBI" id="CHEBI:57455"/>
        <dbReference type="ChEBI" id="CHEBI:57457"/>
        <dbReference type="ChEBI" id="CHEBI:456216"/>
        <dbReference type="EC" id="6.3.3.2"/>
    </reaction>
</comment>
<evidence type="ECO:0000256" key="3">
    <source>
        <dbReference type="ARBA" id="ARBA00022840"/>
    </source>
</evidence>
<dbReference type="GO" id="GO:0030272">
    <property type="term" value="F:5-formyltetrahydrofolate cyclo-ligase activity"/>
    <property type="evidence" value="ECO:0007669"/>
    <property type="project" value="UniProtKB-EC"/>
</dbReference>
<comment type="cofactor">
    <cofactor evidence="5">
        <name>Mg(2+)</name>
        <dbReference type="ChEBI" id="CHEBI:18420"/>
    </cofactor>
</comment>
<dbReference type="GO" id="GO:0005524">
    <property type="term" value="F:ATP binding"/>
    <property type="evidence" value="ECO:0007669"/>
    <property type="project" value="UniProtKB-KW"/>
</dbReference>
<dbReference type="InterPro" id="IPR002698">
    <property type="entry name" value="FTHF_cligase"/>
</dbReference>
<keyword evidence="7" id="KW-1185">Reference proteome</keyword>
<dbReference type="GO" id="GO:0046872">
    <property type="term" value="F:metal ion binding"/>
    <property type="evidence" value="ECO:0007669"/>
    <property type="project" value="UniProtKB-KW"/>
</dbReference>
<comment type="similarity">
    <text evidence="1 5">Belongs to the 5-formyltetrahydrofolate cyclo-ligase family.</text>
</comment>